<proteinExistence type="predicted"/>
<dbReference type="EMBL" id="MJBS01000092">
    <property type="protein sequence ID" value="OHE94853.1"/>
    <property type="molecule type" value="Genomic_DNA"/>
</dbReference>
<feature type="region of interest" description="Disordered" evidence="1">
    <location>
        <begin position="1"/>
        <end position="35"/>
    </location>
</feature>
<gene>
    <name evidence="2" type="ORF">CORC01_09871</name>
</gene>
<accession>A0A1G4B0J4</accession>
<reference evidence="2 3" key="1">
    <citation type="submission" date="2016-09" db="EMBL/GenBank/DDBJ databases">
        <authorList>
            <person name="Capua I."/>
            <person name="De Benedictis P."/>
            <person name="Joannis T."/>
            <person name="Lombin L.H."/>
            <person name="Cattoli G."/>
        </authorList>
    </citation>
    <scope>NUCLEOTIDE SEQUENCE [LARGE SCALE GENOMIC DNA]</scope>
    <source>
        <strain evidence="2 3">IMI 309357</strain>
    </source>
</reference>
<dbReference type="Proteomes" id="UP000176998">
    <property type="component" value="Unassembled WGS sequence"/>
</dbReference>
<dbReference type="GeneID" id="34563010"/>
<name>A0A1G4B0J4_9PEZI</name>
<evidence type="ECO:0000313" key="2">
    <source>
        <dbReference type="EMBL" id="OHE94853.1"/>
    </source>
</evidence>
<keyword evidence="3" id="KW-1185">Reference proteome</keyword>
<protein>
    <submittedName>
        <fullName evidence="2">Uncharacterized protein</fullName>
    </submittedName>
</protein>
<organism evidence="2 3">
    <name type="scientific">Colletotrichum orchidophilum</name>
    <dbReference type="NCBI Taxonomy" id="1209926"/>
    <lineage>
        <taxon>Eukaryota</taxon>
        <taxon>Fungi</taxon>
        <taxon>Dikarya</taxon>
        <taxon>Ascomycota</taxon>
        <taxon>Pezizomycotina</taxon>
        <taxon>Sordariomycetes</taxon>
        <taxon>Hypocreomycetidae</taxon>
        <taxon>Glomerellales</taxon>
        <taxon>Glomerellaceae</taxon>
        <taxon>Colletotrichum</taxon>
    </lineage>
</organism>
<dbReference type="RefSeq" id="XP_022472015.1">
    <property type="nucleotide sequence ID" value="XM_022621500.1"/>
</dbReference>
<comment type="caution">
    <text evidence="2">The sequence shown here is derived from an EMBL/GenBank/DDBJ whole genome shotgun (WGS) entry which is preliminary data.</text>
</comment>
<evidence type="ECO:0000256" key="1">
    <source>
        <dbReference type="SAM" id="MobiDB-lite"/>
    </source>
</evidence>
<dbReference type="AlphaFoldDB" id="A0A1G4B0J4"/>
<dbReference type="OrthoDB" id="10308237at2759"/>
<evidence type="ECO:0000313" key="3">
    <source>
        <dbReference type="Proteomes" id="UP000176998"/>
    </source>
</evidence>
<sequence>MAAETPKTGHTAPLEPRPIPAIPWEHQRPPPQELDPKAEEFRWAYHRVKLVIELLEFRSQKKRSLFRDVPTRLRQARQKKRTMKMMIIEAHRQYKEQEMMDGDGTGTQIREETVYDTAEAGAGMPTRLKFTD</sequence>